<keyword evidence="2" id="KW-0472">Membrane</keyword>
<evidence type="ECO:0000256" key="1">
    <source>
        <dbReference type="ARBA" id="ARBA00004370"/>
    </source>
</evidence>
<evidence type="ECO:0000313" key="3">
    <source>
        <dbReference type="EMBL" id="KAK7345246.1"/>
    </source>
</evidence>
<dbReference type="GO" id="GO:0009506">
    <property type="term" value="C:plasmodesma"/>
    <property type="evidence" value="ECO:0007669"/>
    <property type="project" value="TreeGrafter"/>
</dbReference>
<dbReference type="PANTHER" id="PTHR31415">
    <property type="entry name" value="OS05G0367900 PROTEIN"/>
    <property type="match status" value="1"/>
</dbReference>
<dbReference type="GO" id="GO:0005886">
    <property type="term" value="C:plasma membrane"/>
    <property type="evidence" value="ECO:0007669"/>
    <property type="project" value="TreeGrafter"/>
</dbReference>
<dbReference type="InterPro" id="IPR044839">
    <property type="entry name" value="NDR1-like"/>
</dbReference>
<evidence type="ECO:0008006" key="5">
    <source>
        <dbReference type="Google" id="ProtNLM"/>
    </source>
</evidence>
<sequence>MCKTVGRLLALLLVIIPVTVTVTAFLFCLIVRPNVVKFHVTDATLAQFSYTNNTLYYDLTLIVEVRNPNTNIRIHYNYMEEVALYQNLKLCSLILGTYIQPHKNTAVLTPVFKGQQVMSLNKDHILETYNDEKRSGIYHIDFKLYLKVKFDLGVYKTKNMKSTVTCNLQLPLQSYNGTSTAGRFQLTRCNFDYKHILFIF</sequence>
<keyword evidence="4" id="KW-1185">Reference proteome</keyword>
<dbReference type="Proteomes" id="UP001367508">
    <property type="component" value="Unassembled WGS sequence"/>
</dbReference>
<reference evidence="3 4" key="1">
    <citation type="submission" date="2024-01" db="EMBL/GenBank/DDBJ databases">
        <title>The genomes of 5 underutilized Papilionoideae crops provide insights into root nodulation and disease resistanc.</title>
        <authorList>
            <person name="Jiang F."/>
        </authorList>
    </citation>
    <scope>NUCLEOTIDE SEQUENCE [LARGE SCALE GENOMIC DNA]</scope>
    <source>
        <strain evidence="3">LVBAO_FW01</strain>
        <tissue evidence="3">Leaves</tissue>
    </source>
</reference>
<dbReference type="GO" id="GO:0098542">
    <property type="term" value="P:defense response to other organism"/>
    <property type="evidence" value="ECO:0007669"/>
    <property type="project" value="InterPro"/>
</dbReference>
<organism evidence="3 4">
    <name type="scientific">Canavalia gladiata</name>
    <name type="common">Sword bean</name>
    <name type="synonym">Dolichos gladiatus</name>
    <dbReference type="NCBI Taxonomy" id="3824"/>
    <lineage>
        <taxon>Eukaryota</taxon>
        <taxon>Viridiplantae</taxon>
        <taxon>Streptophyta</taxon>
        <taxon>Embryophyta</taxon>
        <taxon>Tracheophyta</taxon>
        <taxon>Spermatophyta</taxon>
        <taxon>Magnoliopsida</taxon>
        <taxon>eudicotyledons</taxon>
        <taxon>Gunneridae</taxon>
        <taxon>Pentapetalae</taxon>
        <taxon>rosids</taxon>
        <taxon>fabids</taxon>
        <taxon>Fabales</taxon>
        <taxon>Fabaceae</taxon>
        <taxon>Papilionoideae</taxon>
        <taxon>50 kb inversion clade</taxon>
        <taxon>NPAAA clade</taxon>
        <taxon>indigoferoid/millettioid clade</taxon>
        <taxon>Phaseoleae</taxon>
        <taxon>Canavalia</taxon>
    </lineage>
</organism>
<accession>A0AAN9QSJ8</accession>
<evidence type="ECO:0000313" key="4">
    <source>
        <dbReference type="Proteomes" id="UP001367508"/>
    </source>
</evidence>
<dbReference type="PANTHER" id="PTHR31415:SF4">
    <property type="entry name" value="NDR1_HIN1-LIKE PROTEIN 3"/>
    <property type="match status" value="1"/>
</dbReference>
<protein>
    <recommendedName>
        <fullName evidence="5">Late embryogenesis abundant protein LEA-2 subgroup domain-containing protein</fullName>
    </recommendedName>
</protein>
<comment type="caution">
    <text evidence="3">The sequence shown here is derived from an EMBL/GenBank/DDBJ whole genome shotgun (WGS) entry which is preliminary data.</text>
</comment>
<dbReference type="AlphaFoldDB" id="A0AAN9QSJ8"/>
<evidence type="ECO:0000256" key="2">
    <source>
        <dbReference type="ARBA" id="ARBA00023136"/>
    </source>
</evidence>
<gene>
    <name evidence="3" type="ORF">VNO77_15840</name>
</gene>
<proteinExistence type="predicted"/>
<dbReference type="EMBL" id="JAYMYQ010000003">
    <property type="protein sequence ID" value="KAK7345246.1"/>
    <property type="molecule type" value="Genomic_DNA"/>
</dbReference>
<name>A0AAN9QSJ8_CANGL</name>
<comment type="subcellular location">
    <subcellularLocation>
        <location evidence="1">Membrane</location>
    </subcellularLocation>
</comment>